<keyword evidence="4" id="KW-0472">Membrane</keyword>
<feature type="transmembrane region" description="Helical" evidence="4">
    <location>
        <begin position="165"/>
        <end position="183"/>
    </location>
</feature>
<name>A0A7U6JHP9_9GAMM</name>
<dbReference type="InterPro" id="IPR029787">
    <property type="entry name" value="Nucleotide_cyclase"/>
</dbReference>
<dbReference type="NCBIfam" id="TIGR00254">
    <property type="entry name" value="GGDEF"/>
    <property type="match status" value="1"/>
</dbReference>
<evidence type="ECO:0000256" key="1">
    <source>
        <dbReference type="ARBA" id="ARBA00001946"/>
    </source>
</evidence>
<feature type="transmembrane region" description="Helical" evidence="4">
    <location>
        <begin position="138"/>
        <end position="159"/>
    </location>
</feature>
<comment type="cofactor">
    <cofactor evidence="1">
        <name>Mg(2+)</name>
        <dbReference type="ChEBI" id="CHEBI:18420"/>
    </cofactor>
</comment>
<evidence type="ECO:0000256" key="2">
    <source>
        <dbReference type="ARBA" id="ARBA00012528"/>
    </source>
</evidence>
<evidence type="ECO:0000259" key="5">
    <source>
        <dbReference type="PROSITE" id="PS50887"/>
    </source>
</evidence>
<dbReference type="Pfam" id="PF00990">
    <property type="entry name" value="GGDEF"/>
    <property type="match status" value="1"/>
</dbReference>
<dbReference type="PROSITE" id="PS50887">
    <property type="entry name" value="GGDEF"/>
    <property type="match status" value="1"/>
</dbReference>
<dbReference type="EMBL" id="AP012273">
    <property type="protein sequence ID" value="BAO44556.1"/>
    <property type="molecule type" value="Genomic_DNA"/>
</dbReference>
<feature type="transmembrane region" description="Helical" evidence="4">
    <location>
        <begin position="21"/>
        <end position="45"/>
    </location>
</feature>
<sequence length="390" mass="44076">MDNDVDVIGLDQRIRHKQFMLLVGHLPVVLPASLLAAGLVGWGFWHHVDQGIMMLWLGAMFILSVGRVLVSWYFKRQPDDLSKDPQLKWFLLLGAFASGSVWGMAGIWFFDPANAHSFAFLVIVLGGLVSGALGSHSYYFPCFVAFVIPEFLPLVWEFSRQQGEMYPLITLVMLLFLLLNLYYSKQQENIISSAIRLQFANDSLLHELRSANRKLHRYSYTDPLTGIGNRRQFDLDMEQTWQVAETTGAEVCLILLDVDHFKVYNDRHGHPRGDEVLKDIARTMLRVCEECKARGRPMRIGGEEFSLLLKGGLEEARTIAETMRQAIGSLYPMEEEPRITASFGVASVTPSRGETRKKLFQSADRALYQAKTGGRDRVAVFDGQDPVNQS</sequence>
<feature type="transmembrane region" description="Helical" evidence="4">
    <location>
        <begin position="90"/>
        <end position="110"/>
    </location>
</feature>
<reference evidence="6 7" key="1">
    <citation type="journal article" date="2014" name="PLoS ONE">
        <title>Physiological and genomic features of a novel sulfur-oxidizing gammaproteobacterium belonging to a previously uncultivated symbiotic lineage isolated from a hydrothermal vent.</title>
        <authorList>
            <person name="Nunoura T."/>
            <person name="Takaki Y."/>
            <person name="Kazama H."/>
            <person name="Kakuta J."/>
            <person name="Shimamura S."/>
            <person name="Makita H."/>
            <person name="Hirai M."/>
            <person name="Miyazaki M."/>
            <person name="Takai K."/>
        </authorList>
    </citation>
    <scope>NUCLEOTIDE SEQUENCE [LARGE SCALE GENOMIC DNA]</scope>
    <source>
        <strain evidence="6 7">Hiromi1</strain>
    </source>
</reference>
<keyword evidence="4" id="KW-0812">Transmembrane</keyword>
<evidence type="ECO:0000313" key="7">
    <source>
        <dbReference type="Proteomes" id="UP000031631"/>
    </source>
</evidence>
<organism evidence="6 7">
    <name type="scientific">Thiolapillus brandeum</name>
    <dbReference type="NCBI Taxonomy" id="1076588"/>
    <lineage>
        <taxon>Bacteria</taxon>
        <taxon>Pseudomonadati</taxon>
        <taxon>Pseudomonadota</taxon>
        <taxon>Gammaproteobacteria</taxon>
        <taxon>Chromatiales</taxon>
        <taxon>Sedimenticolaceae</taxon>
        <taxon>Thiolapillus</taxon>
    </lineage>
</organism>
<dbReference type="GO" id="GO:0005886">
    <property type="term" value="C:plasma membrane"/>
    <property type="evidence" value="ECO:0007669"/>
    <property type="project" value="TreeGrafter"/>
</dbReference>
<dbReference type="AlphaFoldDB" id="A0A7U6JHP9"/>
<proteinExistence type="predicted"/>
<comment type="catalytic activity">
    <reaction evidence="3">
        <text>2 GTP = 3',3'-c-di-GMP + 2 diphosphate</text>
        <dbReference type="Rhea" id="RHEA:24898"/>
        <dbReference type="ChEBI" id="CHEBI:33019"/>
        <dbReference type="ChEBI" id="CHEBI:37565"/>
        <dbReference type="ChEBI" id="CHEBI:58805"/>
        <dbReference type="EC" id="2.7.7.65"/>
    </reaction>
</comment>
<dbReference type="SMART" id="SM00267">
    <property type="entry name" value="GGDEF"/>
    <property type="match status" value="1"/>
</dbReference>
<dbReference type="CDD" id="cd01949">
    <property type="entry name" value="GGDEF"/>
    <property type="match status" value="1"/>
</dbReference>
<evidence type="ECO:0000313" key="6">
    <source>
        <dbReference type="EMBL" id="BAO44556.1"/>
    </source>
</evidence>
<feature type="domain" description="GGDEF" evidence="5">
    <location>
        <begin position="249"/>
        <end position="383"/>
    </location>
</feature>
<dbReference type="GO" id="GO:1902201">
    <property type="term" value="P:negative regulation of bacterial-type flagellum-dependent cell motility"/>
    <property type="evidence" value="ECO:0007669"/>
    <property type="project" value="TreeGrafter"/>
</dbReference>
<accession>A0A7U6JHP9</accession>
<dbReference type="RefSeq" id="WP_052470011.1">
    <property type="nucleotide sequence ID" value="NZ_AP012273.1"/>
</dbReference>
<dbReference type="OrthoDB" id="9813903at2"/>
<dbReference type="EC" id="2.7.7.65" evidence="2"/>
<dbReference type="GO" id="GO:0043709">
    <property type="term" value="P:cell adhesion involved in single-species biofilm formation"/>
    <property type="evidence" value="ECO:0007669"/>
    <property type="project" value="TreeGrafter"/>
</dbReference>
<dbReference type="InterPro" id="IPR050469">
    <property type="entry name" value="Diguanylate_Cyclase"/>
</dbReference>
<gene>
    <name evidence="6" type="ORF">TBH_C1639</name>
</gene>
<dbReference type="InterPro" id="IPR000160">
    <property type="entry name" value="GGDEF_dom"/>
</dbReference>
<feature type="transmembrane region" description="Helical" evidence="4">
    <location>
        <begin position="51"/>
        <end position="70"/>
    </location>
</feature>
<dbReference type="KEGG" id="tbn:TBH_C1639"/>
<dbReference type="FunFam" id="3.30.70.270:FF:000001">
    <property type="entry name" value="Diguanylate cyclase domain protein"/>
    <property type="match status" value="1"/>
</dbReference>
<protein>
    <recommendedName>
        <fullName evidence="2">diguanylate cyclase</fullName>
        <ecNumber evidence="2">2.7.7.65</ecNumber>
    </recommendedName>
</protein>
<dbReference type="PANTHER" id="PTHR45138">
    <property type="entry name" value="REGULATORY COMPONENTS OF SENSORY TRANSDUCTION SYSTEM"/>
    <property type="match status" value="1"/>
</dbReference>
<dbReference type="PANTHER" id="PTHR45138:SF9">
    <property type="entry name" value="DIGUANYLATE CYCLASE DGCM-RELATED"/>
    <property type="match status" value="1"/>
</dbReference>
<dbReference type="InterPro" id="IPR043128">
    <property type="entry name" value="Rev_trsase/Diguanyl_cyclase"/>
</dbReference>
<keyword evidence="7" id="KW-1185">Reference proteome</keyword>
<keyword evidence="4" id="KW-1133">Transmembrane helix</keyword>
<evidence type="ECO:0000256" key="4">
    <source>
        <dbReference type="SAM" id="Phobius"/>
    </source>
</evidence>
<feature type="transmembrane region" description="Helical" evidence="4">
    <location>
        <begin position="116"/>
        <end position="133"/>
    </location>
</feature>
<dbReference type="Proteomes" id="UP000031631">
    <property type="component" value="Chromosome"/>
</dbReference>
<dbReference type="Gene3D" id="3.30.70.270">
    <property type="match status" value="1"/>
</dbReference>
<dbReference type="SUPFAM" id="SSF55073">
    <property type="entry name" value="Nucleotide cyclase"/>
    <property type="match status" value="1"/>
</dbReference>
<dbReference type="GO" id="GO:0052621">
    <property type="term" value="F:diguanylate cyclase activity"/>
    <property type="evidence" value="ECO:0007669"/>
    <property type="project" value="UniProtKB-EC"/>
</dbReference>
<evidence type="ECO:0000256" key="3">
    <source>
        <dbReference type="ARBA" id="ARBA00034247"/>
    </source>
</evidence>